<accession>A0A841ER07</accession>
<organism evidence="2 3">
    <name type="scientific">Arcicella rosea</name>
    <dbReference type="NCBI Taxonomy" id="502909"/>
    <lineage>
        <taxon>Bacteria</taxon>
        <taxon>Pseudomonadati</taxon>
        <taxon>Bacteroidota</taxon>
        <taxon>Cytophagia</taxon>
        <taxon>Cytophagales</taxon>
        <taxon>Flectobacillaceae</taxon>
        <taxon>Arcicella</taxon>
    </lineage>
</organism>
<keyword evidence="1" id="KW-1133">Transmembrane helix</keyword>
<reference evidence="2 3" key="1">
    <citation type="submission" date="2020-08" db="EMBL/GenBank/DDBJ databases">
        <title>Functional genomics of gut bacteria from endangered species of beetles.</title>
        <authorList>
            <person name="Carlos-Shanley C."/>
        </authorList>
    </citation>
    <scope>NUCLEOTIDE SEQUENCE [LARGE SCALE GENOMIC DNA]</scope>
    <source>
        <strain evidence="2 3">S00070</strain>
    </source>
</reference>
<dbReference type="GO" id="GO:0004177">
    <property type="term" value="F:aminopeptidase activity"/>
    <property type="evidence" value="ECO:0007669"/>
    <property type="project" value="UniProtKB-KW"/>
</dbReference>
<keyword evidence="1" id="KW-0472">Membrane</keyword>
<dbReference type="EMBL" id="JACHKT010000017">
    <property type="protein sequence ID" value="MBB6003809.1"/>
    <property type="molecule type" value="Genomic_DNA"/>
</dbReference>
<dbReference type="InterPro" id="IPR014553">
    <property type="entry name" value="Aminopept"/>
</dbReference>
<comment type="caution">
    <text evidence="2">The sequence shown here is derived from an EMBL/GenBank/DDBJ whole genome shotgun (WGS) entry which is preliminary data.</text>
</comment>
<dbReference type="AlphaFoldDB" id="A0A841ER07"/>
<evidence type="ECO:0000256" key="1">
    <source>
        <dbReference type="SAM" id="Phobius"/>
    </source>
</evidence>
<dbReference type="RefSeq" id="WP_184134451.1">
    <property type="nucleotide sequence ID" value="NZ_JACHKT010000017.1"/>
</dbReference>
<keyword evidence="2" id="KW-0378">Hydrolase</keyword>
<keyword evidence="3" id="KW-1185">Reference proteome</keyword>
<evidence type="ECO:0000313" key="3">
    <source>
        <dbReference type="Proteomes" id="UP000524404"/>
    </source>
</evidence>
<keyword evidence="1" id="KW-0812">Transmembrane</keyword>
<protein>
    <submittedName>
        <fullName evidence="2">Putative aminopeptidase</fullName>
    </submittedName>
</protein>
<gene>
    <name evidence="2" type="ORF">HNP25_002468</name>
</gene>
<sequence length="354" mass="41676">MLRSIPLKYKIGLLLFFALLSFLFWQRYWVEYLYQQAKGGLDVAFNTRPLQEVLKDKNVPDSLKKRILFIGEVRRFAIDSLGLQDNPDVYQTLYDQNGKPLVHLLTVAKRYEMEAVMFDFPLVSYFIGSFTYKGFFDSTTAYQEQKIWQAKGYDTDMGEGIAYSTLGWLPEPILSNMLYYSDGKLANLIIHEMTHGTIFVKNNHETSENLANFIGEYGAKRFLAHKYGSNSTQMNRFKESKIFRDKYVKHLNRGTLKLDSLYKSFLGKKLPELRKDSLKYALIEEIELSKDSLYKNLEHLPRTKINRKDLPNNAYFVGFKTYHSKQNEFESIFQKQFKGNFEQFLKFMQKKYNQ</sequence>
<feature type="transmembrane region" description="Helical" evidence="1">
    <location>
        <begin position="12"/>
        <end position="30"/>
    </location>
</feature>
<dbReference type="Proteomes" id="UP000524404">
    <property type="component" value="Unassembled WGS sequence"/>
</dbReference>
<keyword evidence="2" id="KW-0031">Aminopeptidase</keyword>
<keyword evidence="2" id="KW-0645">Protease</keyword>
<name>A0A841ER07_9BACT</name>
<evidence type="ECO:0000313" key="2">
    <source>
        <dbReference type="EMBL" id="MBB6003809.1"/>
    </source>
</evidence>
<proteinExistence type="predicted"/>
<dbReference type="Pfam" id="PF10023">
    <property type="entry name" value="Aminopep"/>
    <property type="match status" value="1"/>
</dbReference>